<evidence type="ECO:0000313" key="3">
    <source>
        <dbReference type="EMBL" id="SEJ53064.1"/>
    </source>
</evidence>
<proteinExistence type="predicted"/>
<dbReference type="EMBL" id="FJNB01000009">
    <property type="protein sequence ID" value="CZQ96884.1"/>
    <property type="molecule type" value="Genomic_DNA"/>
</dbReference>
<dbReference type="Proteomes" id="UP000199280">
    <property type="component" value="Unassembled WGS sequence"/>
</dbReference>
<accession>A0A143YTS3</accession>
<organism evidence="2 4">
    <name type="scientific">Trichococcus ilyis</name>
    <dbReference type="NCBI Taxonomy" id="640938"/>
    <lineage>
        <taxon>Bacteria</taxon>
        <taxon>Bacillati</taxon>
        <taxon>Bacillota</taxon>
        <taxon>Bacilli</taxon>
        <taxon>Lactobacillales</taxon>
        <taxon>Carnobacteriaceae</taxon>
        <taxon>Trichococcus</taxon>
    </lineage>
</organism>
<evidence type="ECO:0000313" key="4">
    <source>
        <dbReference type="Proteomes" id="UP000076878"/>
    </source>
</evidence>
<sequence length="51" mass="6057">MTDVRISDKEWAAPDRKNRQKTKNAAKKNRSEHIQHARLRLFAFYSVMPKS</sequence>
<feature type="compositionally biased region" description="Basic and acidic residues" evidence="1">
    <location>
        <begin position="1"/>
        <end position="17"/>
    </location>
</feature>
<evidence type="ECO:0000256" key="1">
    <source>
        <dbReference type="SAM" id="MobiDB-lite"/>
    </source>
</evidence>
<reference evidence="3 5" key="2">
    <citation type="submission" date="2016-10" db="EMBL/GenBank/DDBJ databases">
        <authorList>
            <person name="Varghese N."/>
            <person name="Submissions S."/>
        </authorList>
    </citation>
    <scope>NUCLEOTIDE SEQUENCE [LARGE SCALE GENOMIC DNA]</scope>
    <source>
        <strain evidence="3 5">DSM 22150</strain>
    </source>
</reference>
<evidence type="ECO:0000313" key="2">
    <source>
        <dbReference type="EMBL" id="CZQ96884.1"/>
    </source>
</evidence>
<dbReference type="Proteomes" id="UP000076878">
    <property type="component" value="Unassembled WGS sequence"/>
</dbReference>
<feature type="region of interest" description="Disordered" evidence="1">
    <location>
        <begin position="1"/>
        <end position="33"/>
    </location>
</feature>
<evidence type="ECO:0000313" key="5">
    <source>
        <dbReference type="Proteomes" id="UP000199280"/>
    </source>
</evidence>
<reference evidence="2 4" key="1">
    <citation type="submission" date="2016-02" db="EMBL/GenBank/DDBJ databases">
        <authorList>
            <person name="Wen L."/>
            <person name="He K."/>
            <person name="Yang H."/>
        </authorList>
    </citation>
    <scope>NUCLEOTIDE SEQUENCE [LARGE SCALE GENOMIC DNA]</scope>
    <source>
        <strain evidence="2">Trichococcus_R210</strain>
    </source>
</reference>
<feature type="compositionally biased region" description="Basic residues" evidence="1">
    <location>
        <begin position="18"/>
        <end position="28"/>
    </location>
</feature>
<dbReference type="AlphaFoldDB" id="A0A143YTS3"/>
<name>A0A143YTS3_9LACT</name>
<dbReference type="EMBL" id="FNYT01000016">
    <property type="protein sequence ID" value="SEJ53064.1"/>
    <property type="molecule type" value="Genomic_DNA"/>
</dbReference>
<gene>
    <name evidence="3" type="ORF">SAMN05216375_11643</name>
    <name evidence="2" type="ORF">TR210_1427</name>
</gene>
<keyword evidence="5" id="KW-1185">Reference proteome</keyword>
<protein>
    <submittedName>
        <fullName evidence="2">Uncharacterized protein</fullName>
    </submittedName>
</protein>
<dbReference type="RefSeq" id="WP_207501390.1">
    <property type="nucleotide sequence ID" value="NZ_FNYT01000016.1"/>
</dbReference>